<sequence>MLTRHEFLVLDACRDAAAVSGQRDVVRLTGLSLGTVNAVCKRLIGEALLDESYRVTPAGMEALEPYRVENAVIMAAGFASRFAPISYDKPKGLLKVKGDILIERQIRQLKEAGIEDITVVVGYKKEQFFYLEEKFGVSIAVNSEYTERNNHSSLWLVREKLGNTYVCSSDNYFPENVFSRYEYEANIPGVLVPGQVTEWVMEVGTANRIVKYGETTCEDRYVALGQVYFDRAFSEKFIEILEDEYDLPQTKPKLWDQIFAEHTKDLYMVMKPFESGSILEFDSLDDLRSFDPDFIVNVDSSILDNICATLGCTRSDIGHIKPIKEGLTNLSFKFSACGQDYVYRHPGNGSENLVDRPSETEAEKIAFELGLDRTFIYEDPNQGWKISRFVETTETFDYGNREHIDAAMKMVRALHDSGKTVPRCFDAYEEARKLADLMYGSRDNYPEGFIDLFELAEETKRYADADNVPPCLVHGDAWGNNILVSEDGFDLIDWEYAATGDYGLDMGSFLQHFMTEEETRYAIDRYFGGKATDEEYRHSIAGTGLSKFYWTVWAGYEAYLDQPIGEDEFNWYQFCKRMMKQALALYKQ</sequence>
<keyword evidence="1" id="KW-0808">Transferase</keyword>
<dbReference type="EMBL" id="JBBNOP010000005">
    <property type="protein sequence ID" value="MEQ3362738.1"/>
    <property type="molecule type" value="Genomic_DNA"/>
</dbReference>
<dbReference type="SUPFAM" id="SSF56112">
    <property type="entry name" value="Protein kinase-like (PK-like)"/>
    <property type="match status" value="1"/>
</dbReference>
<evidence type="ECO:0000313" key="6">
    <source>
        <dbReference type="Proteomes" id="UP001487305"/>
    </source>
</evidence>
<dbReference type="Gene3D" id="3.90.1200.10">
    <property type="match status" value="1"/>
</dbReference>
<dbReference type="CDD" id="cd02523">
    <property type="entry name" value="PC_cytidylyltransferase"/>
    <property type="match status" value="1"/>
</dbReference>
<dbReference type="RefSeq" id="WP_349227361.1">
    <property type="nucleotide sequence ID" value="NZ_JBBNOP010000005.1"/>
</dbReference>
<dbReference type="CDD" id="cd05151">
    <property type="entry name" value="ChoK-like"/>
    <property type="match status" value="1"/>
</dbReference>
<dbReference type="Gene3D" id="3.30.200.20">
    <property type="entry name" value="Phosphorylase Kinase, domain 1"/>
    <property type="match status" value="1"/>
</dbReference>
<gene>
    <name evidence="5" type="ORF">AAA083_07095</name>
</gene>
<comment type="caution">
    <text evidence="5">The sequence shown here is derived from an EMBL/GenBank/DDBJ whole genome shotgun (WGS) entry which is preliminary data.</text>
</comment>
<dbReference type="InterPro" id="IPR050065">
    <property type="entry name" value="GlmU-like"/>
</dbReference>
<dbReference type="SUPFAM" id="SSF53448">
    <property type="entry name" value="Nucleotide-diphospho-sugar transferases"/>
    <property type="match status" value="1"/>
</dbReference>
<keyword evidence="2" id="KW-0548">Nucleotidyltransferase</keyword>
<dbReference type="Gene3D" id="3.90.550.10">
    <property type="entry name" value="Spore Coat Polysaccharide Biosynthesis Protein SpsA, Chain A"/>
    <property type="match status" value="1"/>
</dbReference>
<keyword evidence="6" id="KW-1185">Reference proteome</keyword>
<proteinExistence type="predicted"/>
<accession>A0ABV1JCC6</accession>
<organism evidence="5 6">
    <name type="scientific">Raoultibacter massiliensis</name>
    <dbReference type="NCBI Taxonomy" id="1852371"/>
    <lineage>
        <taxon>Bacteria</taxon>
        <taxon>Bacillati</taxon>
        <taxon>Actinomycetota</taxon>
        <taxon>Coriobacteriia</taxon>
        <taxon>Eggerthellales</taxon>
        <taxon>Eggerthellaceae</taxon>
        <taxon>Raoultibacter</taxon>
    </lineage>
</organism>
<dbReference type="InterPro" id="IPR029044">
    <property type="entry name" value="Nucleotide-diphossugar_trans"/>
</dbReference>
<protein>
    <submittedName>
        <fullName evidence="5">Phosphotransferase</fullName>
    </submittedName>
</protein>
<dbReference type="PANTHER" id="PTHR43584:SF5">
    <property type="entry name" value="PROTEIN LICC"/>
    <property type="match status" value="1"/>
</dbReference>
<evidence type="ECO:0000313" key="5">
    <source>
        <dbReference type="EMBL" id="MEQ3362738.1"/>
    </source>
</evidence>
<dbReference type="InterPro" id="IPR025877">
    <property type="entry name" value="MobA-like_NTP_Trfase"/>
</dbReference>
<dbReference type="InterPro" id="IPR002575">
    <property type="entry name" value="Aminoglycoside_PTrfase"/>
</dbReference>
<dbReference type="Pfam" id="PF01636">
    <property type="entry name" value="APH"/>
    <property type="match status" value="1"/>
</dbReference>
<dbReference type="InterPro" id="IPR011009">
    <property type="entry name" value="Kinase-like_dom_sf"/>
</dbReference>
<feature type="domain" description="Aminoglycoside phosphotransferase" evidence="3">
    <location>
        <begin position="320"/>
        <end position="526"/>
    </location>
</feature>
<name>A0ABV1JCC6_9ACTN</name>
<reference evidence="5 6" key="1">
    <citation type="submission" date="2024-04" db="EMBL/GenBank/DDBJ databases">
        <title>Human intestinal bacterial collection.</title>
        <authorList>
            <person name="Pauvert C."/>
            <person name="Hitch T.C.A."/>
            <person name="Clavel T."/>
        </authorList>
    </citation>
    <scope>NUCLEOTIDE SEQUENCE [LARGE SCALE GENOMIC DNA]</scope>
    <source>
        <strain evidence="5 6">CLA-KB-H42</strain>
    </source>
</reference>
<evidence type="ECO:0000259" key="3">
    <source>
        <dbReference type="Pfam" id="PF01636"/>
    </source>
</evidence>
<dbReference type="PANTHER" id="PTHR43584">
    <property type="entry name" value="NUCLEOTIDYL TRANSFERASE"/>
    <property type="match status" value="1"/>
</dbReference>
<evidence type="ECO:0000256" key="2">
    <source>
        <dbReference type="ARBA" id="ARBA00022695"/>
    </source>
</evidence>
<evidence type="ECO:0000259" key="4">
    <source>
        <dbReference type="Pfam" id="PF12804"/>
    </source>
</evidence>
<evidence type="ECO:0000256" key="1">
    <source>
        <dbReference type="ARBA" id="ARBA00022679"/>
    </source>
</evidence>
<feature type="domain" description="MobA-like NTP transferase" evidence="4">
    <location>
        <begin position="71"/>
        <end position="150"/>
    </location>
</feature>
<dbReference type="Proteomes" id="UP001487305">
    <property type="component" value="Unassembled WGS sequence"/>
</dbReference>
<dbReference type="Pfam" id="PF12804">
    <property type="entry name" value="NTP_transf_3"/>
    <property type="match status" value="1"/>
</dbReference>